<protein>
    <submittedName>
        <fullName evidence="1">Uncharacterized protein</fullName>
    </submittedName>
</protein>
<reference evidence="1" key="2">
    <citation type="submission" date="2020-11" db="EMBL/GenBank/DDBJ databases">
        <authorList>
            <person name="McCartney M.A."/>
            <person name="Auch B."/>
            <person name="Kono T."/>
            <person name="Mallez S."/>
            <person name="Becker A."/>
            <person name="Gohl D.M."/>
            <person name="Silverstein K.A.T."/>
            <person name="Koren S."/>
            <person name="Bechman K.B."/>
            <person name="Herman A."/>
            <person name="Abrahante J.E."/>
            <person name="Garbe J."/>
        </authorList>
    </citation>
    <scope>NUCLEOTIDE SEQUENCE</scope>
    <source>
        <strain evidence="1">Duluth1</strain>
        <tissue evidence="1">Whole animal</tissue>
    </source>
</reference>
<dbReference type="EMBL" id="JAIWYP010000005">
    <property type="protein sequence ID" value="KAH3821128.1"/>
    <property type="molecule type" value="Genomic_DNA"/>
</dbReference>
<proteinExistence type="predicted"/>
<accession>A0A9D4GSN9</accession>
<gene>
    <name evidence="1" type="ORF">DPMN_122888</name>
</gene>
<dbReference type="Proteomes" id="UP000828390">
    <property type="component" value="Unassembled WGS sequence"/>
</dbReference>
<evidence type="ECO:0000313" key="2">
    <source>
        <dbReference type="Proteomes" id="UP000828390"/>
    </source>
</evidence>
<dbReference type="AlphaFoldDB" id="A0A9D4GSN9"/>
<evidence type="ECO:0000313" key="1">
    <source>
        <dbReference type="EMBL" id="KAH3821128.1"/>
    </source>
</evidence>
<comment type="caution">
    <text evidence="1">The sequence shown here is derived from an EMBL/GenBank/DDBJ whole genome shotgun (WGS) entry which is preliminary data.</text>
</comment>
<name>A0A9D4GSN9_DREPO</name>
<sequence>MKPREALVCQSWLDHSELSSEDPSAQHNVLNLSGIRDLHATYGAMKMINCSQCGMCYLALKQMHIIVYESLKLANTFHCQTLFFCKL</sequence>
<reference evidence="1" key="1">
    <citation type="journal article" date="2019" name="bioRxiv">
        <title>The Genome of the Zebra Mussel, Dreissena polymorpha: A Resource for Invasive Species Research.</title>
        <authorList>
            <person name="McCartney M.A."/>
            <person name="Auch B."/>
            <person name="Kono T."/>
            <person name="Mallez S."/>
            <person name="Zhang Y."/>
            <person name="Obille A."/>
            <person name="Becker A."/>
            <person name="Abrahante J.E."/>
            <person name="Garbe J."/>
            <person name="Badalamenti J.P."/>
            <person name="Herman A."/>
            <person name="Mangelson H."/>
            <person name="Liachko I."/>
            <person name="Sullivan S."/>
            <person name="Sone E.D."/>
            <person name="Koren S."/>
            <person name="Silverstein K.A.T."/>
            <person name="Beckman K.B."/>
            <person name="Gohl D.M."/>
        </authorList>
    </citation>
    <scope>NUCLEOTIDE SEQUENCE</scope>
    <source>
        <strain evidence="1">Duluth1</strain>
        <tissue evidence="1">Whole animal</tissue>
    </source>
</reference>
<keyword evidence="2" id="KW-1185">Reference proteome</keyword>
<organism evidence="1 2">
    <name type="scientific">Dreissena polymorpha</name>
    <name type="common">Zebra mussel</name>
    <name type="synonym">Mytilus polymorpha</name>
    <dbReference type="NCBI Taxonomy" id="45954"/>
    <lineage>
        <taxon>Eukaryota</taxon>
        <taxon>Metazoa</taxon>
        <taxon>Spiralia</taxon>
        <taxon>Lophotrochozoa</taxon>
        <taxon>Mollusca</taxon>
        <taxon>Bivalvia</taxon>
        <taxon>Autobranchia</taxon>
        <taxon>Heteroconchia</taxon>
        <taxon>Euheterodonta</taxon>
        <taxon>Imparidentia</taxon>
        <taxon>Neoheterodontei</taxon>
        <taxon>Myida</taxon>
        <taxon>Dreissenoidea</taxon>
        <taxon>Dreissenidae</taxon>
        <taxon>Dreissena</taxon>
    </lineage>
</organism>